<dbReference type="Pfam" id="PF22939">
    <property type="entry name" value="WHD_GPIID"/>
    <property type="match status" value="1"/>
</dbReference>
<feature type="region of interest" description="Disordered" evidence="3">
    <location>
        <begin position="710"/>
        <end position="745"/>
    </location>
</feature>
<dbReference type="SMART" id="SM00248">
    <property type="entry name" value="ANK"/>
    <property type="match status" value="3"/>
</dbReference>
<feature type="domain" description="NACHT" evidence="4">
    <location>
        <begin position="44"/>
        <end position="179"/>
    </location>
</feature>
<evidence type="ECO:0000259" key="4">
    <source>
        <dbReference type="PROSITE" id="PS50837"/>
    </source>
</evidence>
<comment type="caution">
    <text evidence="5">The sequence shown here is derived from an EMBL/GenBank/DDBJ whole genome shotgun (WGS) entry which is preliminary data.</text>
</comment>
<dbReference type="InterPro" id="IPR027417">
    <property type="entry name" value="P-loop_NTPase"/>
</dbReference>
<dbReference type="Pfam" id="PF13637">
    <property type="entry name" value="Ank_4"/>
    <property type="match status" value="1"/>
</dbReference>
<evidence type="ECO:0000313" key="6">
    <source>
        <dbReference type="Proteomes" id="UP000036947"/>
    </source>
</evidence>
<dbReference type="Pfam" id="PF24883">
    <property type="entry name" value="NPHP3_N"/>
    <property type="match status" value="1"/>
</dbReference>
<dbReference type="AlphaFoldDB" id="A0A0L0N0D6"/>
<keyword evidence="1" id="KW-0677">Repeat</keyword>
<dbReference type="Gene3D" id="3.40.50.300">
    <property type="entry name" value="P-loop containing nucleotide triphosphate hydrolases"/>
    <property type="match status" value="1"/>
</dbReference>
<dbReference type="Pfam" id="PF12796">
    <property type="entry name" value="Ank_2"/>
    <property type="match status" value="1"/>
</dbReference>
<dbReference type="OrthoDB" id="5142935at2759"/>
<accession>A0A0L0N0D6</accession>
<gene>
    <name evidence="5" type="ORF">TOPH_08085</name>
</gene>
<dbReference type="InterPro" id="IPR056884">
    <property type="entry name" value="NPHP3-like_N"/>
</dbReference>
<name>A0A0L0N0D6_TOLOC</name>
<dbReference type="PROSITE" id="PS50088">
    <property type="entry name" value="ANK_REPEAT"/>
    <property type="match status" value="3"/>
</dbReference>
<feature type="repeat" description="ANK" evidence="2">
    <location>
        <begin position="530"/>
        <end position="562"/>
    </location>
</feature>
<dbReference type="InterPro" id="IPR054471">
    <property type="entry name" value="GPIID_WHD"/>
</dbReference>
<dbReference type="Gene3D" id="1.25.40.20">
    <property type="entry name" value="Ankyrin repeat-containing domain"/>
    <property type="match status" value="1"/>
</dbReference>
<dbReference type="InterPro" id="IPR036770">
    <property type="entry name" value="Ankyrin_rpt-contain_sf"/>
</dbReference>
<dbReference type="PROSITE" id="PS50297">
    <property type="entry name" value="ANK_REP_REGION"/>
    <property type="match status" value="3"/>
</dbReference>
<dbReference type="SUPFAM" id="SSF52540">
    <property type="entry name" value="P-loop containing nucleoside triphosphate hydrolases"/>
    <property type="match status" value="1"/>
</dbReference>
<feature type="repeat" description="ANK" evidence="2">
    <location>
        <begin position="500"/>
        <end position="529"/>
    </location>
</feature>
<evidence type="ECO:0000256" key="2">
    <source>
        <dbReference type="PROSITE-ProRule" id="PRU00023"/>
    </source>
</evidence>
<dbReference type="STRING" id="1163406.A0A0L0N0D6"/>
<evidence type="ECO:0000256" key="3">
    <source>
        <dbReference type="SAM" id="MobiDB-lite"/>
    </source>
</evidence>
<keyword evidence="6" id="KW-1185">Reference proteome</keyword>
<dbReference type="PANTHER" id="PTHR10039">
    <property type="entry name" value="AMELOGENIN"/>
    <property type="match status" value="1"/>
</dbReference>
<dbReference type="Proteomes" id="UP000036947">
    <property type="component" value="Unassembled WGS sequence"/>
</dbReference>
<sequence>MDCWLCPPDSSTNANRARGLRHEGTGAWLLETSVFQSWKAGSRRHLWLYGLAGCGKTVLSTTILDHLAKANDSSVLSFFFDFGDTTKQTVDAMLRSLASQLYHGGASSAGPLNASFQAHEDGFKQPATKALETVKKVYVVLDALDESTTRTELLSWIRDMASKPGLGHVQLLYTSRPESEFLRDIPSSIGEQNCLVLDKQAINADIRSYVTAQISQRRDFQDKPLPQHLHEQIRKKVGDGADGMFRWAFCQLDSLARCRHEAAIEKALASLPQNLNETYRRMIESIPAEMKSDAIRLLQFLVHCPRPLTLAEAKEVIATQIEEELRRFDIKRRLYSDTDLLDYCPGLVTIDAEHEELHLAHFSVKEYLVNDDQLKLPTASISITKTCLTYLTDIEGSPENFKWDFPVAWLAVDIWPGFAVRAEAIEDIGREIMAFLREEALLERWHRSLGHSKSCICCPSKLEGSRLYYVCLNGLVLTAGRLLEEGGVDVDVQGGGIFGNALQAASSGGHTETVRLLLEEGADVNAQGSNYENALRAASSTNHTETVRLLLERGAEINAQSGEYGNALQAASFSGHTETIRLLFERGAEVNAQSGKYGNALQAASFSGHTETQCQFDSAGDGVKDAADGGKNGFDIGDCSAFLAADTSLVLNESGWQFESSPDPSSVRLVIVVILAVKSIHERHPGSPHCGLIRALELLKKHFPSSAACTQRLTGQRAPCRPPNPDHPRRHRGEQAHPPGDSRGTAMYVPVSHHLARRLRSAGLVKVTVQRAPATPNALESISNSNSSHHTLLRATAATPTVVGGYRLSGDGQARMAAQLLLGELHRVQLINVLASRLKPNGDASAAVSVSVAPAPFPAMSAYESSFFSLA</sequence>
<dbReference type="EMBL" id="LFRF01000039">
    <property type="protein sequence ID" value="KND87255.1"/>
    <property type="molecule type" value="Genomic_DNA"/>
</dbReference>
<dbReference type="PROSITE" id="PS50837">
    <property type="entry name" value="NACHT"/>
    <property type="match status" value="1"/>
</dbReference>
<organism evidence="5 6">
    <name type="scientific">Tolypocladium ophioglossoides (strain CBS 100239)</name>
    <name type="common">Snaketongue truffleclub</name>
    <name type="synonym">Elaphocordyceps ophioglossoides</name>
    <dbReference type="NCBI Taxonomy" id="1163406"/>
    <lineage>
        <taxon>Eukaryota</taxon>
        <taxon>Fungi</taxon>
        <taxon>Dikarya</taxon>
        <taxon>Ascomycota</taxon>
        <taxon>Pezizomycotina</taxon>
        <taxon>Sordariomycetes</taxon>
        <taxon>Hypocreomycetidae</taxon>
        <taxon>Hypocreales</taxon>
        <taxon>Ophiocordycipitaceae</taxon>
        <taxon>Tolypocladium</taxon>
    </lineage>
</organism>
<proteinExistence type="predicted"/>
<evidence type="ECO:0000256" key="1">
    <source>
        <dbReference type="ARBA" id="ARBA00022737"/>
    </source>
</evidence>
<reference evidence="5 6" key="1">
    <citation type="journal article" date="2015" name="BMC Genomics">
        <title>The genome of the truffle-parasite Tolypocladium ophioglossoides and the evolution of antifungal peptaibiotics.</title>
        <authorList>
            <person name="Quandt C.A."/>
            <person name="Bushley K.E."/>
            <person name="Spatafora J.W."/>
        </authorList>
    </citation>
    <scope>NUCLEOTIDE SEQUENCE [LARGE SCALE GENOMIC DNA]</scope>
    <source>
        <strain evidence="5 6">CBS 100239</strain>
    </source>
</reference>
<dbReference type="InterPro" id="IPR002110">
    <property type="entry name" value="Ankyrin_rpt"/>
</dbReference>
<dbReference type="PANTHER" id="PTHR10039:SF16">
    <property type="entry name" value="GPI INOSITOL-DEACYLASE"/>
    <property type="match status" value="1"/>
</dbReference>
<evidence type="ECO:0000313" key="5">
    <source>
        <dbReference type="EMBL" id="KND87255.1"/>
    </source>
</evidence>
<feature type="repeat" description="ANK" evidence="2">
    <location>
        <begin position="563"/>
        <end position="595"/>
    </location>
</feature>
<keyword evidence="2" id="KW-0040">ANK repeat</keyword>
<dbReference type="InterPro" id="IPR007111">
    <property type="entry name" value="NACHT_NTPase"/>
</dbReference>
<dbReference type="SUPFAM" id="SSF48403">
    <property type="entry name" value="Ankyrin repeat"/>
    <property type="match status" value="1"/>
</dbReference>
<protein>
    <submittedName>
        <fullName evidence="5">Ankyrin repeat domain-containing protein 17</fullName>
    </submittedName>
</protein>